<dbReference type="Proteomes" id="UP000253915">
    <property type="component" value="Unassembled WGS sequence"/>
</dbReference>
<gene>
    <name evidence="4" type="ORF">C1853_15795</name>
    <name evidence="3" type="ORF">C1871_03990</name>
</gene>
<reference evidence="5 6" key="1">
    <citation type="journal article" date="2018" name="Elife">
        <title>Discovery and characterization of a prevalent human gut bacterial enzyme sufficient for the inactivation of a family of plant toxins.</title>
        <authorList>
            <person name="Koppel N."/>
            <person name="Bisanz J.E."/>
            <person name="Pandelia M.E."/>
            <person name="Turnbaugh P.J."/>
            <person name="Balskus E.P."/>
        </authorList>
    </citation>
    <scope>NUCLEOTIDE SEQUENCE [LARGE SCALE GENOMIC DNA]</scope>
    <source>
        <strain evidence="4 6">16A</strain>
        <strain evidence="3 5">FAA1-1-60AUCSF</strain>
    </source>
</reference>
<evidence type="ECO:0000256" key="2">
    <source>
        <dbReference type="RuleBase" id="RU362080"/>
    </source>
</evidence>
<dbReference type="AlphaFoldDB" id="A0A369NVN1"/>
<comment type="function">
    <text evidence="2">Antitoxin component of a type II toxin-antitoxin (TA) system.</text>
</comment>
<accession>A0A369NVN1</accession>
<evidence type="ECO:0000313" key="4">
    <source>
        <dbReference type="EMBL" id="RDC33381.1"/>
    </source>
</evidence>
<dbReference type="Pfam" id="PF02604">
    <property type="entry name" value="PhdYeFM_antitox"/>
    <property type="match status" value="1"/>
</dbReference>
<evidence type="ECO:0000313" key="3">
    <source>
        <dbReference type="EMBL" id="RDB87950.1"/>
    </source>
</evidence>
<organism evidence="3 5">
    <name type="scientific">Eggerthella lenta</name>
    <name type="common">Eubacterium lentum</name>
    <dbReference type="NCBI Taxonomy" id="84112"/>
    <lineage>
        <taxon>Bacteria</taxon>
        <taxon>Bacillati</taxon>
        <taxon>Actinomycetota</taxon>
        <taxon>Coriobacteriia</taxon>
        <taxon>Eggerthellales</taxon>
        <taxon>Eggerthellaceae</taxon>
        <taxon>Eggerthella</taxon>
    </lineage>
</organism>
<evidence type="ECO:0000313" key="6">
    <source>
        <dbReference type="Proteomes" id="UP000253915"/>
    </source>
</evidence>
<dbReference type="Proteomes" id="UP000253857">
    <property type="component" value="Unassembled WGS sequence"/>
</dbReference>
<proteinExistence type="inferred from homology"/>
<sequence>MAIIRPVTELQRKVGELSRLAKETKEPIYLTKNGAEHLVLIDSDTFAALQKRAEEMHQNQK</sequence>
<evidence type="ECO:0000256" key="1">
    <source>
        <dbReference type="ARBA" id="ARBA00009981"/>
    </source>
</evidence>
<dbReference type="NCBIfam" id="TIGR01552">
    <property type="entry name" value="phd_fam"/>
    <property type="match status" value="1"/>
</dbReference>
<dbReference type="SUPFAM" id="SSF143120">
    <property type="entry name" value="YefM-like"/>
    <property type="match status" value="1"/>
</dbReference>
<dbReference type="Gene3D" id="3.40.1620.10">
    <property type="entry name" value="YefM-like domain"/>
    <property type="match status" value="1"/>
</dbReference>
<dbReference type="RefSeq" id="WP_015760143.1">
    <property type="nucleotide sequence ID" value="NZ_AP025575.1"/>
</dbReference>
<protein>
    <recommendedName>
        <fullName evidence="2">Antitoxin</fullName>
    </recommendedName>
</protein>
<dbReference type="InterPro" id="IPR036165">
    <property type="entry name" value="YefM-like_sf"/>
</dbReference>
<evidence type="ECO:0000313" key="5">
    <source>
        <dbReference type="Proteomes" id="UP000253857"/>
    </source>
</evidence>
<comment type="similarity">
    <text evidence="1 2">Belongs to the phD/YefM antitoxin family.</text>
</comment>
<dbReference type="InterPro" id="IPR006442">
    <property type="entry name" value="Antitoxin_Phd/YefM"/>
</dbReference>
<dbReference type="EMBL" id="PPUQ01000038">
    <property type="protein sequence ID" value="RDC33381.1"/>
    <property type="molecule type" value="Genomic_DNA"/>
</dbReference>
<dbReference type="GeneID" id="69510302"/>
<comment type="caution">
    <text evidence="3">The sequence shown here is derived from an EMBL/GenBank/DDBJ whole genome shotgun (WGS) entry which is preliminary data.</text>
</comment>
<dbReference type="EMBL" id="PPTY01000003">
    <property type="protein sequence ID" value="RDB87950.1"/>
    <property type="molecule type" value="Genomic_DNA"/>
</dbReference>
<name>A0A369NVN1_EGGLN</name>